<feature type="domain" description="SMC hinge" evidence="5">
    <location>
        <begin position="617"/>
        <end position="709"/>
    </location>
</feature>
<evidence type="ECO:0000256" key="3">
    <source>
        <dbReference type="SAM" id="MobiDB-lite"/>
    </source>
</evidence>
<feature type="coiled-coil region" evidence="2">
    <location>
        <begin position="269"/>
        <end position="347"/>
    </location>
</feature>
<evidence type="ECO:0000259" key="5">
    <source>
        <dbReference type="Pfam" id="PF06470"/>
    </source>
</evidence>
<evidence type="ECO:0000256" key="1">
    <source>
        <dbReference type="ARBA" id="ARBA00023054"/>
    </source>
</evidence>
<feature type="coiled-coil region" evidence="2">
    <location>
        <begin position="974"/>
        <end position="1105"/>
    </location>
</feature>
<feature type="compositionally biased region" description="Polar residues" evidence="3">
    <location>
        <begin position="585"/>
        <end position="601"/>
    </location>
</feature>
<dbReference type="GO" id="GO:0005694">
    <property type="term" value="C:chromosome"/>
    <property type="evidence" value="ECO:0007669"/>
    <property type="project" value="InterPro"/>
</dbReference>
<feature type="region of interest" description="Disordered" evidence="3">
    <location>
        <begin position="416"/>
        <end position="447"/>
    </location>
</feature>
<dbReference type="GO" id="GO:0005524">
    <property type="term" value="F:ATP binding"/>
    <property type="evidence" value="ECO:0007669"/>
    <property type="project" value="InterPro"/>
</dbReference>
<dbReference type="Pfam" id="PF02463">
    <property type="entry name" value="SMC_N"/>
    <property type="match status" value="1"/>
</dbReference>
<feature type="compositionally biased region" description="Basic and acidic residues" evidence="3">
    <location>
        <begin position="1485"/>
        <end position="1499"/>
    </location>
</feature>
<feature type="compositionally biased region" description="Basic and acidic residues" evidence="3">
    <location>
        <begin position="497"/>
        <end position="509"/>
    </location>
</feature>
<feature type="compositionally biased region" description="Basic and acidic residues" evidence="3">
    <location>
        <begin position="1341"/>
        <end position="1350"/>
    </location>
</feature>
<dbReference type="GO" id="GO:0051276">
    <property type="term" value="P:chromosome organization"/>
    <property type="evidence" value="ECO:0007669"/>
    <property type="project" value="InterPro"/>
</dbReference>
<evidence type="ECO:0000259" key="4">
    <source>
        <dbReference type="Pfam" id="PF02463"/>
    </source>
</evidence>
<feature type="compositionally biased region" description="Low complexity" evidence="3">
    <location>
        <begin position="421"/>
        <end position="435"/>
    </location>
</feature>
<feature type="region of interest" description="Disordered" evidence="3">
    <location>
        <begin position="1485"/>
        <end position="1512"/>
    </location>
</feature>
<sequence length="1512" mass="168766">MPFEQREKHVGQVFGVPERATMHIKEVTIRGFRTYRHSTTIHFSPGYNCIVGANGSGKSNVLLAIAFALGEGGQSSTERRMLLHEGMNERVSDGSVQVVLANEDRRLCMYDDDEVQIRRVFSATTDDSFVQGKRISKSGLQQLLECAGFARGRSGTASSIASTSTAYFIQQGRIVQIALQSGAERLALLQTVAGGASFDAKTREIETLMRVGATEAGRIESQVKEIGEKLAEMSSERRELNECVHLEEEKEKIDYVLAELAWREAASYLETHARACAEQTTRIESLEERLEGAESLREDLEKQRELLKTQVSRQTALRDEAANVQTELRAEEEKLRLEANLWEKKEEAEIQGDAERDEKLRDLKEKLRIAEMKLANELRPSLDETQKKYQELQQRFQQAQQQLTALQCKRGILAARSHMQRGSSSRKSTSKEVSGGAKEAPRCSDADVQREIKQAEHLRKEETEMIKTLTAQIEALTRERAELEADREASQHGQAKAAEELRETEAAQRDLSKAFEEALEELRVHQAQLGELLQEYTVAKDALASAEDRFWQQLRTDVREGLHAAIDFARSRGWSTRTREKLEKQTSSTAPERPRNSSGDDTPSPEKQCEKTQMPAGMLLDFIHVAPEYRRAVEAVGAHALTAFLVPDARAAEDLLSYLKSRKTRACGSSVLGRRSREEEAKRDERSGCVQEGKPNVSITVVPLKEVAELQREKEELSRNKARRTRIRTLTEEGKCMPLVECVDVQLSYSASSSADGQQEGDSGVELVSAYIRSVLGRAMLVPSLAQTDDGLVSSLHEKGLDCVTVDGDVGFASGVVRGGGVMPSFLSSHADQQSRDLWAQPACGKLQAYRNLRQRQEQLDRLGQQIEEKRKRLAEVESRHDAFIEKEQLLSETRARCQANLEEAVASRQQIDGRLRATMDLLAAVEEGARQATQRVHGIKTLIQNLRRENVSPDTAGLSLSEEKDATRLPGEIRAMEKEMALLKDEAEQREREVREASSEVDFHLRKQVERLEREEARGRRSEAREKRQEVEERLAAVNRRMLQEEEVSRKCERRLRVLEEELEEKEGELDLAEKQRQGIVAQIEDALKTLQISKRAAESAQRAKDDAETLLAATGAAAAAAPDVSQLRLLSSRELAVKLGAVKKKLEGYSHVNRRAVEQFSNLQDDFMDLQQRESRQKGTQEAIREQLKILVRRKKKAVLASFDRVNEEFQKIFATLVPGGRAEMILQHSLLPDNAHGCFDDDAVQCAKGRDEKTRHRSNSLDAKARGQASRDKRFEMEHEEAKAGGEEGKEGDDGGASLIGVDIRAAFSDAGALTASTRGGADRANHQLALLNSTGGENRKDKDGRTHGMNQLSGGQKSLVSLALLLALQRVSCCLSSSPSAEFSAGEEVKETPGGVLLLDEVDAALDENHRRAAAQALAQTASRRISQVILTTFRPELLSPADALFHISQENRVSYVEEIDLRAAMDILQEQQGEEIALHEEASRRMERDSDARLRGLPLTFPPLPAH</sequence>
<dbReference type="PANTHER" id="PTHR43977">
    <property type="entry name" value="STRUCTURAL MAINTENANCE OF CHROMOSOMES PROTEIN 3"/>
    <property type="match status" value="1"/>
</dbReference>
<reference evidence="6" key="1">
    <citation type="journal article" date="2015" name="PLoS ONE">
        <title>Comprehensive Evaluation of Toxoplasma gondii VEG and Neospora caninum LIV Genomes with Tachyzoite Stage Transcriptome and Proteome Defines Novel Transcript Features.</title>
        <authorList>
            <person name="Ramaprasad A."/>
            <person name="Mourier T."/>
            <person name="Naeem R."/>
            <person name="Malas T.B."/>
            <person name="Moussa E."/>
            <person name="Panigrahi A."/>
            <person name="Vermont S.J."/>
            <person name="Otto T.D."/>
            <person name="Wastling J."/>
            <person name="Pain A."/>
        </authorList>
    </citation>
    <scope>NUCLEOTIDE SEQUENCE</scope>
    <source>
        <strain evidence="6">VEG</strain>
    </source>
</reference>
<organism evidence="6">
    <name type="scientific">Toxoplasma gondii (strain ATCC 50861 / VEG)</name>
    <dbReference type="NCBI Taxonomy" id="432359"/>
    <lineage>
        <taxon>Eukaryota</taxon>
        <taxon>Sar</taxon>
        <taxon>Alveolata</taxon>
        <taxon>Apicomplexa</taxon>
        <taxon>Conoidasida</taxon>
        <taxon>Coccidia</taxon>
        <taxon>Eucoccidiorida</taxon>
        <taxon>Eimeriorina</taxon>
        <taxon>Sarcocystidae</taxon>
        <taxon>Toxoplasma</taxon>
    </lineage>
</organism>
<evidence type="ECO:0000256" key="2">
    <source>
        <dbReference type="SAM" id="Coils"/>
    </source>
</evidence>
<dbReference type="InterPro" id="IPR003395">
    <property type="entry name" value="RecF/RecN/SMC_N"/>
</dbReference>
<feature type="domain" description="RecF/RecN/SMC N-terminal" evidence="4">
    <location>
        <begin position="23"/>
        <end position="1457"/>
    </location>
</feature>
<evidence type="ECO:0000313" key="6">
    <source>
        <dbReference type="EMBL" id="CEL76270.1"/>
    </source>
</evidence>
<dbReference type="InterPro" id="IPR010935">
    <property type="entry name" value="SMC_hinge"/>
</dbReference>
<dbReference type="SUPFAM" id="SSF75553">
    <property type="entry name" value="Smc hinge domain"/>
    <property type="match status" value="1"/>
</dbReference>
<gene>
    <name evidence="6" type="ORF">BN1205_107770</name>
</gene>
<accession>A0A0F7V189</accession>
<feature type="region of interest" description="Disordered" evidence="3">
    <location>
        <begin position="1253"/>
        <end position="1299"/>
    </location>
</feature>
<keyword evidence="1 2" id="KW-0175">Coiled coil</keyword>
<feature type="region of interest" description="Disordered" evidence="3">
    <location>
        <begin position="1335"/>
        <end position="1354"/>
    </location>
</feature>
<dbReference type="Gene3D" id="3.40.50.300">
    <property type="entry name" value="P-loop containing nucleotide triphosphate hydrolases"/>
    <property type="match status" value="2"/>
</dbReference>
<dbReference type="InterPro" id="IPR036277">
    <property type="entry name" value="SMC_hinge_sf"/>
</dbReference>
<feature type="region of interest" description="Disordered" evidence="3">
    <location>
        <begin position="482"/>
        <end position="509"/>
    </location>
</feature>
<proteinExistence type="predicted"/>
<protein>
    <submittedName>
        <fullName evidence="6">Structural maintenance of chromosome domain-containing protein</fullName>
    </submittedName>
</protein>
<dbReference type="EMBL" id="LN714499">
    <property type="protein sequence ID" value="CEL76270.1"/>
    <property type="molecule type" value="Genomic_DNA"/>
</dbReference>
<feature type="region of interest" description="Disordered" evidence="3">
    <location>
        <begin position="577"/>
        <end position="613"/>
    </location>
</feature>
<feature type="compositionally biased region" description="Basic and acidic residues" evidence="3">
    <location>
        <begin position="1266"/>
        <end position="1296"/>
    </location>
</feature>
<feature type="coiled-coil region" evidence="2">
    <location>
        <begin position="850"/>
        <end position="887"/>
    </location>
</feature>
<feature type="coiled-coil region" evidence="2">
    <location>
        <begin position="375"/>
        <end position="409"/>
    </location>
</feature>
<name>A0A0F7V189_TOXGV</name>
<dbReference type="InterPro" id="IPR027417">
    <property type="entry name" value="P-loop_NTPase"/>
</dbReference>
<dbReference type="Pfam" id="PF06470">
    <property type="entry name" value="SMC_hinge"/>
    <property type="match status" value="1"/>
</dbReference>
<dbReference type="SUPFAM" id="SSF52540">
    <property type="entry name" value="P-loop containing nucleoside triphosphate hydrolases"/>
    <property type="match status" value="2"/>
</dbReference>
<dbReference type="Gene3D" id="1.20.1060.20">
    <property type="match status" value="1"/>
</dbReference>